<proteinExistence type="predicted"/>
<accession>A0A6H1ZQG9</accession>
<dbReference type="EMBL" id="MT144151">
    <property type="protein sequence ID" value="QJA49729.1"/>
    <property type="molecule type" value="Genomic_DNA"/>
</dbReference>
<dbReference type="EMBL" id="MT141846">
    <property type="protein sequence ID" value="QJA71092.1"/>
    <property type="molecule type" value="Genomic_DNA"/>
</dbReference>
<organism evidence="1">
    <name type="scientific">viral metagenome</name>
    <dbReference type="NCBI Taxonomy" id="1070528"/>
    <lineage>
        <taxon>unclassified sequences</taxon>
        <taxon>metagenomes</taxon>
        <taxon>organismal metagenomes</taxon>
    </lineage>
</organism>
<evidence type="ECO:0000313" key="1">
    <source>
        <dbReference type="EMBL" id="QJA49729.1"/>
    </source>
</evidence>
<dbReference type="AlphaFoldDB" id="A0A6H1ZQG9"/>
<name>A0A6H1ZQG9_9ZZZZ</name>
<gene>
    <name evidence="2" type="ORF">MM415A03376_0004</name>
    <name evidence="1" type="ORF">TM448A01437_0015</name>
</gene>
<protein>
    <submittedName>
        <fullName evidence="1">Uncharacterized protein</fullName>
    </submittedName>
</protein>
<evidence type="ECO:0000313" key="2">
    <source>
        <dbReference type="EMBL" id="QJA71092.1"/>
    </source>
</evidence>
<sequence length="59" mass="7042">MEYNRLVKLEKLIEETEHIEAPLHYNNDEASAWEIGYQSFRELVKEVLAGKTPNLDFRY</sequence>
<reference evidence="1" key="1">
    <citation type="submission" date="2020-03" db="EMBL/GenBank/DDBJ databases">
        <title>The deep terrestrial virosphere.</title>
        <authorList>
            <person name="Holmfeldt K."/>
            <person name="Nilsson E."/>
            <person name="Simone D."/>
            <person name="Lopez-Fernandez M."/>
            <person name="Wu X."/>
            <person name="de Brujin I."/>
            <person name="Lundin D."/>
            <person name="Andersson A."/>
            <person name="Bertilsson S."/>
            <person name="Dopson M."/>
        </authorList>
    </citation>
    <scope>NUCLEOTIDE SEQUENCE</scope>
    <source>
        <strain evidence="2">MM415A03376</strain>
        <strain evidence="1">TM448A01437</strain>
    </source>
</reference>